<protein>
    <submittedName>
        <fullName evidence="2">Uncharacterized protein</fullName>
    </submittedName>
</protein>
<sequence>MEEMKMCRQHVFTNWEYSHSLARATSFGEGDLFKVPVVFPANSAYVNGSHCRRKVRMRNGVRMENHCSLEQIPKKQGKASDFSTGRPRRRRAPKAVDEDLYTIPKELLFQKPKTVSLSPPLYHCFFSSVWLSFHEEETAEDFDIWMPWPKLCSIEHIKQQLLFP</sequence>
<proteinExistence type="predicted"/>
<dbReference type="EMBL" id="JBBWWQ010000013">
    <property type="protein sequence ID" value="KAK8933423.1"/>
    <property type="molecule type" value="Genomic_DNA"/>
</dbReference>
<feature type="region of interest" description="Disordered" evidence="1">
    <location>
        <begin position="73"/>
        <end position="94"/>
    </location>
</feature>
<comment type="caution">
    <text evidence="2">The sequence shown here is derived from an EMBL/GenBank/DDBJ whole genome shotgun (WGS) entry which is preliminary data.</text>
</comment>
<evidence type="ECO:0000313" key="2">
    <source>
        <dbReference type="EMBL" id="KAK8933423.1"/>
    </source>
</evidence>
<dbReference type="Proteomes" id="UP001418222">
    <property type="component" value="Unassembled WGS sequence"/>
</dbReference>
<keyword evidence="3" id="KW-1185">Reference proteome</keyword>
<gene>
    <name evidence="2" type="ORF">KSP39_PZI015882</name>
</gene>
<evidence type="ECO:0000313" key="3">
    <source>
        <dbReference type="Proteomes" id="UP001418222"/>
    </source>
</evidence>
<evidence type="ECO:0000256" key="1">
    <source>
        <dbReference type="SAM" id="MobiDB-lite"/>
    </source>
</evidence>
<dbReference type="AlphaFoldDB" id="A0AAP0G1M7"/>
<organism evidence="2 3">
    <name type="scientific">Platanthera zijinensis</name>
    <dbReference type="NCBI Taxonomy" id="2320716"/>
    <lineage>
        <taxon>Eukaryota</taxon>
        <taxon>Viridiplantae</taxon>
        <taxon>Streptophyta</taxon>
        <taxon>Embryophyta</taxon>
        <taxon>Tracheophyta</taxon>
        <taxon>Spermatophyta</taxon>
        <taxon>Magnoliopsida</taxon>
        <taxon>Liliopsida</taxon>
        <taxon>Asparagales</taxon>
        <taxon>Orchidaceae</taxon>
        <taxon>Orchidoideae</taxon>
        <taxon>Orchideae</taxon>
        <taxon>Orchidinae</taxon>
        <taxon>Platanthera</taxon>
    </lineage>
</organism>
<reference evidence="2 3" key="1">
    <citation type="journal article" date="2022" name="Nat. Plants">
        <title>Genomes of leafy and leafless Platanthera orchids illuminate the evolution of mycoheterotrophy.</title>
        <authorList>
            <person name="Li M.H."/>
            <person name="Liu K.W."/>
            <person name="Li Z."/>
            <person name="Lu H.C."/>
            <person name="Ye Q.L."/>
            <person name="Zhang D."/>
            <person name="Wang J.Y."/>
            <person name="Li Y.F."/>
            <person name="Zhong Z.M."/>
            <person name="Liu X."/>
            <person name="Yu X."/>
            <person name="Liu D.K."/>
            <person name="Tu X.D."/>
            <person name="Liu B."/>
            <person name="Hao Y."/>
            <person name="Liao X.Y."/>
            <person name="Jiang Y.T."/>
            <person name="Sun W.H."/>
            <person name="Chen J."/>
            <person name="Chen Y.Q."/>
            <person name="Ai Y."/>
            <person name="Zhai J.W."/>
            <person name="Wu S.S."/>
            <person name="Zhou Z."/>
            <person name="Hsiao Y.Y."/>
            <person name="Wu W.L."/>
            <person name="Chen Y.Y."/>
            <person name="Lin Y.F."/>
            <person name="Hsu J.L."/>
            <person name="Li C.Y."/>
            <person name="Wang Z.W."/>
            <person name="Zhao X."/>
            <person name="Zhong W.Y."/>
            <person name="Ma X.K."/>
            <person name="Ma L."/>
            <person name="Huang J."/>
            <person name="Chen G.Z."/>
            <person name="Huang M.Z."/>
            <person name="Huang L."/>
            <person name="Peng D.H."/>
            <person name="Luo Y.B."/>
            <person name="Zou S.Q."/>
            <person name="Chen S.P."/>
            <person name="Lan S."/>
            <person name="Tsai W.C."/>
            <person name="Van de Peer Y."/>
            <person name="Liu Z.J."/>
        </authorList>
    </citation>
    <scope>NUCLEOTIDE SEQUENCE [LARGE SCALE GENOMIC DNA]</scope>
    <source>
        <strain evidence="2">Lor287</strain>
    </source>
</reference>
<name>A0AAP0G1M7_9ASPA</name>
<accession>A0AAP0G1M7</accession>